<dbReference type="AlphaFoldDB" id="A0AAD2FJV8"/>
<keyword evidence="2" id="KW-1185">Reference proteome</keyword>
<evidence type="ECO:0000313" key="1">
    <source>
        <dbReference type="EMBL" id="CAJ1945552.1"/>
    </source>
</evidence>
<dbReference type="InterPro" id="IPR032675">
    <property type="entry name" value="LRR_dom_sf"/>
</dbReference>
<dbReference type="PANTHER" id="PTHR45661:SF3">
    <property type="entry name" value="IG-LIKE DOMAIN-CONTAINING PROTEIN"/>
    <property type="match status" value="1"/>
</dbReference>
<proteinExistence type="predicted"/>
<dbReference type="Proteomes" id="UP001295423">
    <property type="component" value="Unassembled WGS sequence"/>
</dbReference>
<dbReference type="Gene3D" id="3.80.10.10">
    <property type="entry name" value="Ribonuclease Inhibitor"/>
    <property type="match status" value="2"/>
</dbReference>
<dbReference type="PANTHER" id="PTHR45661">
    <property type="entry name" value="SURFACE ANTIGEN"/>
    <property type="match status" value="1"/>
</dbReference>
<dbReference type="InterPro" id="IPR026906">
    <property type="entry name" value="LRR_5"/>
</dbReference>
<dbReference type="InterPro" id="IPR053139">
    <property type="entry name" value="Surface_bspA-like"/>
</dbReference>
<reference evidence="1" key="1">
    <citation type="submission" date="2023-08" db="EMBL/GenBank/DDBJ databases">
        <authorList>
            <person name="Audoor S."/>
            <person name="Bilcke G."/>
        </authorList>
    </citation>
    <scope>NUCLEOTIDE SEQUENCE</scope>
</reference>
<dbReference type="Pfam" id="PF13306">
    <property type="entry name" value="LRR_5"/>
    <property type="match status" value="2"/>
</dbReference>
<name>A0AAD2FJV8_9STRA</name>
<sequence>MSENQWYFFAGGDRYAPPNVSHLLIASNVLDIPSSLCAGNQCLREVRFQPNSVCRGIGASAFYDCGSLELVELSPTVRLVGFMAFQQCPRLQVVTMDSNKNNNKNAMMNHQPQAITTRRKFGLGFQCFKNASSLTEVSIIEGIRSVSEACFEGCSSLRQISLPNTVEHLMKKAFKSCTNLEITILNEGLKSISDEAFCHCEKLQTIPIPWSVERIGTRAFASCTTLENVEIIGLDYRLKTIDEEAFAHCENLRAVPIPNSVERISSRAFENCTMLYSVEFKNGSHLWIGDDIFKGCSNLIWIVVSYSTYKRHYNRFHLLAEAFDRPAIDDDSRRNQNKTVLKMAADRFDSLQNHRTTYTTARHDHDDNIEIAKLDKTIQMYHREQEGILPKTKFVTGTTDINLFHIMASSSFPRHNLFHERLDSLNLGLLFEQDKIGLSPLMLLAENPSAEAQDLLLSLIPKLVAYFQASASERMATISISTP</sequence>
<comment type="caution">
    <text evidence="1">The sequence shown here is derived from an EMBL/GenBank/DDBJ whole genome shotgun (WGS) entry which is preliminary data.</text>
</comment>
<organism evidence="1 2">
    <name type="scientific">Cylindrotheca closterium</name>
    <dbReference type="NCBI Taxonomy" id="2856"/>
    <lineage>
        <taxon>Eukaryota</taxon>
        <taxon>Sar</taxon>
        <taxon>Stramenopiles</taxon>
        <taxon>Ochrophyta</taxon>
        <taxon>Bacillariophyta</taxon>
        <taxon>Bacillariophyceae</taxon>
        <taxon>Bacillariophycidae</taxon>
        <taxon>Bacillariales</taxon>
        <taxon>Bacillariaceae</taxon>
        <taxon>Cylindrotheca</taxon>
    </lineage>
</organism>
<accession>A0AAD2FJV8</accession>
<dbReference type="SUPFAM" id="SSF52058">
    <property type="entry name" value="L domain-like"/>
    <property type="match status" value="2"/>
</dbReference>
<protein>
    <submittedName>
        <fullName evidence="1">Uncharacterized protein</fullName>
    </submittedName>
</protein>
<gene>
    <name evidence="1" type="ORF">CYCCA115_LOCUS9696</name>
</gene>
<evidence type="ECO:0000313" key="2">
    <source>
        <dbReference type="Proteomes" id="UP001295423"/>
    </source>
</evidence>
<dbReference type="EMBL" id="CAKOGP040001446">
    <property type="protein sequence ID" value="CAJ1945552.1"/>
    <property type="molecule type" value="Genomic_DNA"/>
</dbReference>